<gene>
    <name evidence="2" type="ORF">P4O66_003129</name>
</gene>
<evidence type="ECO:0000256" key="1">
    <source>
        <dbReference type="SAM" id="MobiDB-lite"/>
    </source>
</evidence>
<evidence type="ECO:0000313" key="3">
    <source>
        <dbReference type="Proteomes" id="UP001239994"/>
    </source>
</evidence>
<dbReference type="AlphaFoldDB" id="A0AAD9DLA2"/>
<organism evidence="2 3">
    <name type="scientific">Electrophorus voltai</name>
    <dbReference type="NCBI Taxonomy" id="2609070"/>
    <lineage>
        <taxon>Eukaryota</taxon>
        <taxon>Metazoa</taxon>
        <taxon>Chordata</taxon>
        <taxon>Craniata</taxon>
        <taxon>Vertebrata</taxon>
        <taxon>Euteleostomi</taxon>
        <taxon>Actinopterygii</taxon>
        <taxon>Neopterygii</taxon>
        <taxon>Teleostei</taxon>
        <taxon>Ostariophysi</taxon>
        <taxon>Gymnotiformes</taxon>
        <taxon>Gymnotoidei</taxon>
        <taxon>Gymnotidae</taxon>
        <taxon>Electrophorus</taxon>
    </lineage>
</organism>
<protein>
    <submittedName>
        <fullName evidence="2">Uncharacterized protein</fullName>
    </submittedName>
</protein>
<evidence type="ECO:0000313" key="2">
    <source>
        <dbReference type="EMBL" id="KAK1785896.1"/>
    </source>
</evidence>
<sequence length="194" mass="21496">MLRRARFNQGESRIHNVVTLQVRKTSIGDARAWLDIQVEEAGETQSDVSLCDSQSSTSTALNGPQPSTPKRVKKKKKKGKKNRNTLDPAVVVEPVLQIGSLCPCLEEEESPEHFLEGPGYSVSDSMGVKQYSLNYYGKGKAKGQKDFCNSLSDAESDHSVVSYQEMEELPLDYVSDTESECRIMGRDGSLHHNS</sequence>
<dbReference type="Proteomes" id="UP001239994">
    <property type="component" value="Unassembled WGS sequence"/>
</dbReference>
<feature type="region of interest" description="Disordered" evidence="1">
    <location>
        <begin position="45"/>
        <end position="86"/>
    </location>
</feature>
<accession>A0AAD9DLA2</accession>
<proteinExistence type="predicted"/>
<feature type="compositionally biased region" description="Polar residues" evidence="1">
    <location>
        <begin position="45"/>
        <end position="65"/>
    </location>
</feature>
<feature type="compositionally biased region" description="Basic residues" evidence="1">
    <location>
        <begin position="70"/>
        <end position="83"/>
    </location>
</feature>
<comment type="caution">
    <text evidence="2">The sequence shown here is derived from an EMBL/GenBank/DDBJ whole genome shotgun (WGS) entry which is preliminary data.</text>
</comment>
<reference evidence="2" key="1">
    <citation type="submission" date="2023-03" db="EMBL/GenBank/DDBJ databases">
        <title>Electrophorus voltai genome.</title>
        <authorList>
            <person name="Bian C."/>
        </authorList>
    </citation>
    <scope>NUCLEOTIDE SEQUENCE</scope>
    <source>
        <strain evidence="2">CB-2022</strain>
        <tissue evidence="2">Muscle</tissue>
    </source>
</reference>
<name>A0AAD9DLA2_9TELE</name>
<dbReference type="EMBL" id="JAROKS010000025">
    <property type="protein sequence ID" value="KAK1785896.1"/>
    <property type="molecule type" value="Genomic_DNA"/>
</dbReference>
<keyword evidence="3" id="KW-1185">Reference proteome</keyword>